<dbReference type="Proteomes" id="UP000050349">
    <property type="component" value="Unassembled WGS sequence"/>
</dbReference>
<accession>A0A0P8X1I5</accession>
<evidence type="ECO:0000313" key="1">
    <source>
        <dbReference type="EMBL" id="KPU59391.1"/>
    </source>
</evidence>
<protein>
    <submittedName>
        <fullName evidence="1">Uncharacterized protein</fullName>
    </submittedName>
</protein>
<name>A0A0P8X1I5_PSEFL</name>
<evidence type="ECO:0000313" key="2">
    <source>
        <dbReference type="Proteomes" id="UP000050349"/>
    </source>
</evidence>
<dbReference type="EMBL" id="LJXB01000076">
    <property type="protein sequence ID" value="KPU59391.1"/>
    <property type="molecule type" value="Genomic_DNA"/>
</dbReference>
<proteinExistence type="predicted"/>
<sequence>MRVMISWQSERSFSSDSMGIDEFAEATAKRIHRCA</sequence>
<reference evidence="1 2" key="1">
    <citation type="submission" date="2015-09" db="EMBL/GenBank/DDBJ databases">
        <authorList>
            <person name="Jackson K.R."/>
            <person name="Lunt B.L."/>
            <person name="Fisher J.N.B."/>
            <person name="Gardner A.V."/>
            <person name="Bailey M.E."/>
            <person name="Deus L.M."/>
            <person name="Earl A.S."/>
            <person name="Gibby P.D."/>
            <person name="Hartmann K.A."/>
            <person name="Liu J.E."/>
            <person name="Manci A.M."/>
            <person name="Nielsen D.A."/>
            <person name="Solomon M.B."/>
            <person name="Breakwell D.P."/>
            <person name="Burnett S.H."/>
            <person name="Grose J.H."/>
        </authorList>
    </citation>
    <scope>NUCLEOTIDE SEQUENCE [LARGE SCALE GENOMIC DNA]</scope>
    <source>
        <strain evidence="1 2">S613</strain>
    </source>
</reference>
<dbReference type="AlphaFoldDB" id="A0A0P8X1I5"/>
<organism evidence="1 2">
    <name type="scientific">Pseudomonas fluorescens</name>
    <dbReference type="NCBI Taxonomy" id="294"/>
    <lineage>
        <taxon>Bacteria</taxon>
        <taxon>Pseudomonadati</taxon>
        <taxon>Pseudomonadota</taxon>
        <taxon>Gammaproteobacteria</taxon>
        <taxon>Pseudomonadales</taxon>
        <taxon>Pseudomonadaceae</taxon>
        <taxon>Pseudomonas</taxon>
    </lineage>
</organism>
<comment type="caution">
    <text evidence="1">The sequence shown here is derived from an EMBL/GenBank/DDBJ whole genome shotgun (WGS) entry which is preliminary data.</text>
</comment>
<gene>
    <name evidence="1" type="ORF">AN403_3094</name>
</gene>